<dbReference type="Pfam" id="PF08874">
    <property type="entry name" value="DUF1835"/>
    <property type="match status" value="1"/>
</dbReference>
<keyword evidence="4" id="KW-1185">Reference proteome</keyword>
<organism evidence="3 4">
    <name type="scientific">Psychrobacillus soli</name>
    <dbReference type="NCBI Taxonomy" id="1543965"/>
    <lineage>
        <taxon>Bacteria</taxon>
        <taxon>Bacillati</taxon>
        <taxon>Bacillota</taxon>
        <taxon>Bacilli</taxon>
        <taxon>Bacillales</taxon>
        <taxon>Bacillaceae</taxon>
        <taxon>Psychrobacillus</taxon>
    </lineage>
</organism>
<dbReference type="Proteomes" id="UP000318937">
    <property type="component" value="Unassembled WGS sequence"/>
</dbReference>
<feature type="domain" description="DUF3658" evidence="2">
    <location>
        <begin position="218"/>
        <end position="327"/>
    </location>
</feature>
<reference evidence="3 4" key="1">
    <citation type="submission" date="2019-05" db="EMBL/GenBank/DDBJ databases">
        <title>Psychrobacillus vulpis sp. nov., a new species isolated from feces of a red fox that inhabits in The Tablas de Daimiel Natural Park, Albacete, Spain.</title>
        <authorList>
            <person name="Rodriguez M."/>
            <person name="Reina J.C."/>
            <person name="Bejar V."/>
            <person name="Llamas I."/>
        </authorList>
    </citation>
    <scope>NUCLEOTIDE SEQUENCE [LARGE SCALE GENOMIC DNA]</scope>
    <source>
        <strain evidence="3 4">NHI-2</strain>
    </source>
</reference>
<name>A0A544TKG1_9BACI</name>
<accession>A0A544TKG1</accession>
<comment type="caution">
    <text evidence="3">The sequence shown here is derived from an EMBL/GenBank/DDBJ whole genome shotgun (WGS) entry which is preliminary data.</text>
</comment>
<evidence type="ECO:0000259" key="2">
    <source>
        <dbReference type="Pfam" id="PF12395"/>
    </source>
</evidence>
<dbReference type="AlphaFoldDB" id="A0A544TKG1"/>
<gene>
    <name evidence="3" type="ORF">FG383_03430</name>
</gene>
<dbReference type="OrthoDB" id="343110at2"/>
<evidence type="ECO:0000259" key="1">
    <source>
        <dbReference type="Pfam" id="PF08874"/>
    </source>
</evidence>
<feature type="domain" description="DUF1835" evidence="1">
    <location>
        <begin position="67"/>
        <end position="183"/>
    </location>
</feature>
<protein>
    <submittedName>
        <fullName evidence="3">DUF1835 domain-containing protein</fullName>
    </submittedName>
</protein>
<evidence type="ECO:0000313" key="3">
    <source>
        <dbReference type="EMBL" id="TQR17918.1"/>
    </source>
</evidence>
<proteinExistence type="predicted"/>
<dbReference type="EMBL" id="VDGG01000005">
    <property type="protein sequence ID" value="TQR17918.1"/>
    <property type="molecule type" value="Genomic_DNA"/>
</dbReference>
<evidence type="ECO:0000313" key="4">
    <source>
        <dbReference type="Proteomes" id="UP000318937"/>
    </source>
</evidence>
<sequence>MIHKIKKIVEQLSEQEAKSLLLLNLYRIQLLEETSYSESEFTEKMKKEYRELLQSSTNQKQQPYHTIHIVFGDSAAGSLKMALPNDEKVIQFSDLFSIGPVNQLHTEDGIKQRKKWLFLHINMDEQRTHTYVEDFQQTLMEISNIPEHIPIYIWTANNAHEQIAARFVLQILKENKNNVHLLNISTAFQHLWPTMIPVHTGEVGKDELKKIYKMYKIDPPLTNLLRNKLAEEWEKLAETTEVLRIWQDDQIISVPESYFDAFIIEKARYLHNKQTKPDFMKSARLIGEVLGHSNQYVGDVYFEYRVRQLILQGVFEIEGVPKAMRFYSVKLKGELS</sequence>
<dbReference type="InterPro" id="IPR022123">
    <property type="entry name" value="DUF3658"/>
</dbReference>
<dbReference type="Pfam" id="PF12395">
    <property type="entry name" value="DUF3658"/>
    <property type="match status" value="1"/>
</dbReference>
<dbReference type="InterPro" id="IPR014973">
    <property type="entry name" value="DUF1835"/>
</dbReference>
<dbReference type="RefSeq" id="WP_142605452.1">
    <property type="nucleotide sequence ID" value="NZ_VDGG01000005.1"/>
</dbReference>